<evidence type="ECO:0000313" key="3">
    <source>
        <dbReference type="Proteomes" id="UP000319817"/>
    </source>
</evidence>
<organism evidence="2 3">
    <name type="scientific">Stieleria marina</name>
    <dbReference type="NCBI Taxonomy" id="1930275"/>
    <lineage>
        <taxon>Bacteria</taxon>
        <taxon>Pseudomonadati</taxon>
        <taxon>Planctomycetota</taxon>
        <taxon>Planctomycetia</taxon>
        <taxon>Pirellulales</taxon>
        <taxon>Pirellulaceae</taxon>
        <taxon>Stieleria</taxon>
    </lineage>
</organism>
<dbReference type="EMBL" id="CP036526">
    <property type="protein sequence ID" value="QDT11933.1"/>
    <property type="molecule type" value="Genomic_DNA"/>
</dbReference>
<dbReference type="PANTHER" id="PTHR28208:SF3">
    <property type="entry name" value="PHOSPHATIDATE PHOSPHATASE APP1"/>
    <property type="match status" value="1"/>
</dbReference>
<accession>A0A517NXS9</accession>
<dbReference type="Proteomes" id="UP000319817">
    <property type="component" value="Chromosome"/>
</dbReference>
<evidence type="ECO:0000259" key="1">
    <source>
        <dbReference type="Pfam" id="PF09949"/>
    </source>
</evidence>
<reference evidence="2 3" key="1">
    <citation type="submission" date="2019-02" db="EMBL/GenBank/DDBJ databases">
        <title>Deep-cultivation of Planctomycetes and their phenomic and genomic characterization uncovers novel biology.</title>
        <authorList>
            <person name="Wiegand S."/>
            <person name="Jogler M."/>
            <person name="Boedeker C."/>
            <person name="Pinto D."/>
            <person name="Vollmers J."/>
            <person name="Rivas-Marin E."/>
            <person name="Kohn T."/>
            <person name="Peeters S.H."/>
            <person name="Heuer A."/>
            <person name="Rast P."/>
            <person name="Oberbeckmann S."/>
            <person name="Bunk B."/>
            <person name="Jeske O."/>
            <person name="Meyerdierks A."/>
            <person name="Storesund J.E."/>
            <person name="Kallscheuer N."/>
            <person name="Luecker S."/>
            <person name="Lage O.M."/>
            <person name="Pohl T."/>
            <person name="Merkel B.J."/>
            <person name="Hornburger P."/>
            <person name="Mueller R.-W."/>
            <person name="Bruemmer F."/>
            <person name="Labrenz M."/>
            <person name="Spormann A.M."/>
            <person name="Op den Camp H."/>
            <person name="Overmann J."/>
            <person name="Amann R."/>
            <person name="Jetten M.S.M."/>
            <person name="Mascher T."/>
            <person name="Medema M.H."/>
            <person name="Devos D.P."/>
            <person name="Kaster A.-K."/>
            <person name="Ovreas L."/>
            <person name="Rohde M."/>
            <person name="Galperin M.Y."/>
            <person name="Jogler C."/>
        </authorList>
    </citation>
    <scope>NUCLEOTIDE SEQUENCE [LARGE SCALE GENOMIC DNA]</scope>
    <source>
        <strain evidence="2 3">K23_9</strain>
    </source>
</reference>
<protein>
    <recommendedName>
        <fullName evidence="1">Phosphatidate phosphatase APP1 catalytic domain-containing protein</fullName>
    </recommendedName>
</protein>
<dbReference type="AlphaFoldDB" id="A0A517NXS9"/>
<dbReference type="PANTHER" id="PTHR28208">
    <property type="entry name" value="PHOSPHATIDATE PHOSPHATASE APP1"/>
    <property type="match status" value="1"/>
</dbReference>
<feature type="domain" description="Phosphatidate phosphatase APP1 catalytic" evidence="1">
    <location>
        <begin position="197"/>
        <end position="353"/>
    </location>
</feature>
<keyword evidence="3" id="KW-1185">Reference proteome</keyword>
<dbReference type="GO" id="GO:0008195">
    <property type="term" value="F:phosphatidate phosphatase activity"/>
    <property type="evidence" value="ECO:0007669"/>
    <property type="project" value="InterPro"/>
</dbReference>
<dbReference type="InterPro" id="IPR019236">
    <property type="entry name" value="APP1_cat"/>
</dbReference>
<dbReference type="Pfam" id="PF09949">
    <property type="entry name" value="APP1_cat"/>
    <property type="match status" value="1"/>
</dbReference>
<name>A0A517NXS9_9BACT</name>
<gene>
    <name evidence="2" type="ORF">K239x_39350</name>
</gene>
<sequence length="422" mass="46926">MEASFWSALRSLVIDAVNLTSHTYFAILNMTDVDDGKWRSELKAWVTWAASSADDLADAGIRRMRKRLGRAGVPKIQPYMGYATKDRIRVHGRVLTNPPLDPDFSKDDWLQNLIDTARRFASDEVPGVTVVANAQGTVGTSVSDVEGYFHIDLPRKSKRSEELLWSAAELRIQQGSADAEQSAAFGEVMYTPPHAAYGIISDVDDTILHTGATDVTTMAKLTLFGNARTRAPLDGVAELYRLMQHGGDLQQPHTNPIFYVSSSPWNLYDLLEDFLELNAIPKGPLLLRDLGFDANKFLKSGHDHKLDKVRNLMNLFDTLPFVLFGDSGQDDPRLYAMAAEEFGERIKMIFIRDIDPDVTSDHDAKVAAYVKRSEAAGVPLFLIRDSNQAAEIAVRHGLLPADVLNSIAEATRRDENRKRGIL</sequence>
<dbReference type="InterPro" id="IPR052935">
    <property type="entry name" value="Mg2+_PAP"/>
</dbReference>
<evidence type="ECO:0000313" key="2">
    <source>
        <dbReference type="EMBL" id="QDT11933.1"/>
    </source>
</evidence>
<proteinExistence type="predicted"/>